<feature type="transmembrane region" description="Helical" evidence="7">
    <location>
        <begin position="271"/>
        <end position="294"/>
    </location>
</feature>
<feature type="transmembrane region" description="Helical" evidence="7">
    <location>
        <begin position="50"/>
        <end position="71"/>
    </location>
</feature>
<evidence type="ECO:0000256" key="5">
    <source>
        <dbReference type="ARBA" id="ARBA00022989"/>
    </source>
</evidence>
<feature type="transmembrane region" description="Helical" evidence="7">
    <location>
        <begin position="83"/>
        <end position="103"/>
    </location>
</feature>
<evidence type="ECO:0000256" key="3">
    <source>
        <dbReference type="ARBA" id="ARBA00022679"/>
    </source>
</evidence>
<accession>A0A2H0VD44</accession>
<evidence type="ECO:0000256" key="1">
    <source>
        <dbReference type="ARBA" id="ARBA00004141"/>
    </source>
</evidence>
<evidence type="ECO:0000256" key="6">
    <source>
        <dbReference type="ARBA" id="ARBA00023136"/>
    </source>
</evidence>
<feature type="transmembrane region" description="Helical" evidence="7">
    <location>
        <begin position="109"/>
        <end position="131"/>
    </location>
</feature>
<comment type="subcellular location">
    <subcellularLocation>
        <location evidence="1">Membrane</location>
        <topology evidence="1">Multi-pass membrane protein</topology>
    </subcellularLocation>
</comment>
<protein>
    <recommendedName>
        <fullName evidence="8">Bacterial sugar transferase domain-containing protein</fullName>
    </recommendedName>
</protein>
<comment type="similarity">
    <text evidence="2">Belongs to the bacterial sugar transferase family.</text>
</comment>
<evidence type="ECO:0000256" key="2">
    <source>
        <dbReference type="ARBA" id="ARBA00006464"/>
    </source>
</evidence>
<dbReference type="Gene3D" id="3.40.50.720">
    <property type="entry name" value="NAD(P)-binding Rossmann-like Domain"/>
    <property type="match status" value="1"/>
</dbReference>
<dbReference type="AlphaFoldDB" id="A0A2H0VD44"/>
<keyword evidence="6 7" id="KW-0472">Membrane</keyword>
<evidence type="ECO:0000256" key="4">
    <source>
        <dbReference type="ARBA" id="ARBA00022692"/>
    </source>
</evidence>
<keyword evidence="5 7" id="KW-1133">Transmembrane helix</keyword>
<dbReference type="NCBIfam" id="TIGR03025">
    <property type="entry name" value="EPS_sugtrans"/>
    <property type="match status" value="1"/>
</dbReference>
<dbReference type="EMBL" id="PFAK01000040">
    <property type="protein sequence ID" value="PIR96220.1"/>
    <property type="molecule type" value="Genomic_DNA"/>
</dbReference>
<name>A0A2H0VD44_9BACT</name>
<proteinExistence type="inferred from homology"/>
<evidence type="ECO:0000313" key="10">
    <source>
        <dbReference type="Proteomes" id="UP000230922"/>
    </source>
</evidence>
<reference evidence="10" key="1">
    <citation type="submission" date="2017-09" db="EMBL/GenBank/DDBJ databases">
        <title>Depth-based differentiation of microbial function through sediment-hosted aquifers and enrichment of novel symbionts in the deep terrestrial subsurface.</title>
        <authorList>
            <person name="Probst A.J."/>
            <person name="Ladd B."/>
            <person name="Jarett J.K."/>
            <person name="Geller-Mcgrath D.E."/>
            <person name="Sieber C.M.K."/>
            <person name="Emerson J.B."/>
            <person name="Anantharaman K."/>
            <person name="Thomas B.C."/>
            <person name="Malmstrom R."/>
            <person name="Stieglmeier M."/>
            <person name="Klingl A."/>
            <person name="Woyke T."/>
            <person name="Ryan C.M."/>
            <person name="Banfield J.F."/>
        </authorList>
    </citation>
    <scope>NUCLEOTIDE SEQUENCE [LARGE SCALE GENOMIC DNA]</scope>
</reference>
<dbReference type="GO" id="GO:0016780">
    <property type="term" value="F:phosphotransferase activity, for other substituted phosphate groups"/>
    <property type="evidence" value="ECO:0007669"/>
    <property type="project" value="TreeGrafter"/>
</dbReference>
<evidence type="ECO:0000256" key="7">
    <source>
        <dbReference type="SAM" id="Phobius"/>
    </source>
</evidence>
<organism evidence="9 10">
    <name type="scientific">Candidatus Doudnabacteria bacterium CG10_big_fil_rev_8_21_14_0_10_42_18</name>
    <dbReference type="NCBI Taxonomy" id="1974552"/>
    <lineage>
        <taxon>Bacteria</taxon>
        <taxon>Candidatus Doudnaibacteriota</taxon>
    </lineage>
</organism>
<dbReference type="GO" id="GO:0016020">
    <property type="term" value="C:membrane"/>
    <property type="evidence" value="ECO:0007669"/>
    <property type="project" value="UniProtKB-SubCell"/>
</dbReference>
<feature type="domain" description="Bacterial sugar transferase" evidence="8">
    <location>
        <begin position="266"/>
        <end position="468"/>
    </location>
</feature>
<dbReference type="InterPro" id="IPR017475">
    <property type="entry name" value="EPS_sugar_tfrase"/>
</dbReference>
<comment type="caution">
    <text evidence="9">The sequence shown here is derived from an EMBL/GenBank/DDBJ whole genome shotgun (WGS) entry which is preliminary data.</text>
</comment>
<keyword evidence="4 7" id="KW-0812">Transmembrane</keyword>
<gene>
    <name evidence="9" type="ORF">COT92_02265</name>
</gene>
<sequence>MKKSELIFNIISIPVDALMLILAGLTSFYLRQNSTDIVGPIAFQLELGNFLGVVYKLVPVVLLIFAALGLYNLSGTRKFISELGKVAIGVSLGLLIIVLLYFFDQTIFPSRFIILATGVLGLLFVVFGRLISKFIQVLLFKSNIGLHKLVLINGASEGKNLENFYKEKKHGYEVTKKLNFTPEIFIELEKLYKIMQVDEILLANPKLSTEQNLKLVEFCRNKGLVFSFLPNIFEVQRNVIEVASVKGFPIISLKNTPLDGWGKVVKRVLDIIASSLCLILTLPLFIILPFFIVLNSKGKVIYSAMREGRGKNFQFYKFRTMYSHLSVGQDYGGDEAEKVRKELWKKNNRGGEEGPFLKIKDDPRVTGVGRFLRKTKLDEIPQFWNVLKGDMSMVGPRAHVLDETDRYKNRYQRMFSIKPGIFGLSQIAQHSWPDLPFEEEIRLNTYYIENWSVWLDMRILAKSFWSLFFLKNTEGNY</sequence>
<dbReference type="Pfam" id="PF02397">
    <property type="entry name" value="Bac_transf"/>
    <property type="match status" value="1"/>
</dbReference>
<dbReference type="PANTHER" id="PTHR30576">
    <property type="entry name" value="COLANIC BIOSYNTHESIS UDP-GLUCOSE LIPID CARRIER TRANSFERASE"/>
    <property type="match status" value="1"/>
</dbReference>
<evidence type="ECO:0000259" key="8">
    <source>
        <dbReference type="Pfam" id="PF02397"/>
    </source>
</evidence>
<dbReference type="Proteomes" id="UP000230922">
    <property type="component" value="Unassembled WGS sequence"/>
</dbReference>
<dbReference type="InterPro" id="IPR003362">
    <property type="entry name" value="Bact_transf"/>
</dbReference>
<dbReference type="PANTHER" id="PTHR30576:SF0">
    <property type="entry name" value="UNDECAPRENYL-PHOSPHATE N-ACETYLGALACTOSAMINYL 1-PHOSPHATE TRANSFERASE-RELATED"/>
    <property type="match status" value="1"/>
</dbReference>
<keyword evidence="3" id="KW-0808">Transferase</keyword>
<evidence type="ECO:0000313" key="9">
    <source>
        <dbReference type="EMBL" id="PIR96220.1"/>
    </source>
</evidence>
<feature type="transmembrane region" description="Helical" evidence="7">
    <location>
        <begin position="7"/>
        <end position="30"/>
    </location>
</feature>